<dbReference type="OrthoDB" id="194865at2759"/>
<evidence type="ECO:0000256" key="2">
    <source>
        <dbReference type="ARBA" id="ARBA00022801"/>
    </source>
</evidence>
<keyword evidence="4" id="KW-1185">Reference proteome</keyword>
<dbReference type="GO" id="GO:0051723">
    <property type="term" value="F:protein methylesterase activity"/>
    <property type="evidence" value="ECO:0007669"/>
    <property type="project" value="InterPro"/>
</dbReference>
<sequence>MIDKKRQQRHYVPSENKIEWSVKGGPLRNIESARVSVPSTLVYDDSKKWYVGLSEMFLSCPVPKLLQLDGTDRQVLCICL</sequence>
<dbReference type="PANTHER" id="PTHR14189:SF0">
    <property type="entry name" value="PROTEIN PHOSPHATASE METHYLESTERASE 1"/>
    <property type="match status" value="1"/>
</dbReference>
<keyword evidence="2" id="KW-0378">Hydrolase</keyword>
<dbReference type="Gene3D" id="3.40.50.1820">
    <property type="entry name" value="alpha/beta hydrolase"/>
    <property type="match status" value="1"/>
</dbReference>
<evidence type="ECO:0000256" key="1">
    <source>
        <dbReference type="ARBA" id="ARBA00022487"/>
    </source>
</evidence>
<dbReference type="PANTHER" id="PTHR14189">
    <property type="entry name" value="PROTEIN PHOSPHATASE METHYLESTERASE-1 RELATED"/>
    <property type="match status" value="1"/>
</dbReference>
<evidence type="ECO:0000313" key="3">
    <source>
        <dbReference type="EMBL" id="URD98788.1"/>
    </source>
</evidence>
<organism evidence="3 4">
    <name type="scientific">Musa troglodytarum</name>
    <name type="common">fe'i banana</name>
    <dbReference type="NCBI Taxonomy" id="320322"/>
    <lineage>
        <taxon>Eukaryota</taxon>
        <taxon>Viridiplantae</taxon>
        <taxon>Streptophyta</taxon>
        <taxon>Embryophyta</taxon>
        <taxon>Tracheophyta</taxon>
        <taxon>Spermatophyta</taxon>
        <taxon>Magnoliopsida</taxon>
        <taxon>Liliopsida</taxon>
        <taxon>Zingiberales</taxon>
        <taxon>Musaceae</taxon>
        <taxon>Musa</taxon>
    </lineage>
</organism>
<accession>A0A9E7JZ87</accession>
<keyword evidence="1" id="KW-0719">Serine esterase</keyword>
<gene>
    <name evidence="3" type="ORF">MUK42_26275</name>
</gene>
<name>A0A9E7JZ87_9LILI</name>
<dbReference type="InterPro" id="IPR029058">
    <property type="entry name" value="AB_hydrolase_fold"/>
</dbReference>
<proteinExistence type="predicted"/>
<dbReference type="InterPro" id="IPR016812">
    <property type="entry name" value="PPase_methylesterase_euk"/>
</dbReference>
<dbReference type="Proteomes" id="UP001055439">
    <property type="component" value="Chromosome 4"/>
</dbReference>
<dbReference type="EMBL" id="CP097506">
    <property type="protein sequence ID" value="URD98788.1"/>
    <property type="molecule type" value="Genomic_DNA"/>
</dbReference>
<evidence type="ECO:0000313" key="4">
    <source>
        <dbReference type="Proteomes" id="UP001055439"/>
    </source>
</evidence>
<reference evidence="3" key="1">
    <citation type="submission" date="2022-05" db="EMBL/GenBank/DDBJ databases">
        <title>The Musa troglodytarum L. genome provides insights into the mechanism of non-climacteric behaviour and enrichment of carotenoids.</title>
        <authorList>
            <person name="Wang J."/>
        </authorList>
    </citation>
    <scope>NUCLEOTIDE SEQUENCE</scope>
    <source>
        <tissue evidence="3">Leaf</tissue>
    </source>
</reference>
<protein>
    <submittedName>
        <fullName evidence="3">Uncharacterized protein</fullName>
    </submittedName>
</protein>
<dbReference type="AlphaFoldDB" id="A0A9E7JZ87"/>